<dbReference type="OrthoDB" id="6493944at2759"/>
<accession>A0A8J1TEH2</accession>
<evidence type="ECO:0000256" key="4">
    <source>
        <dbReference type="ARBA" id="ARBA00022692"/>
    </source>
</evidence>
<keyword evidence="4" id="KW-0812">Transmembrane</keyword>
<evidence type="ECO:0000256" key="6">
    <source>
        <dbReference type="ARBA" id="ARBA00023136"/>
    </source>
</evidence>
<dbReference type="AlphaFoldDB" id="A0A8J1TEH2"/>
<dbReference type="PROSITE" id="PS01271">
    <property type="entry name" value="NA_SULFATE"/>
    <property type="match status" value="1"/>
</dbReference>
<dbReference type="EMBL" id="CAIIXF020000011">
    <property type="protein sequence ID" value="CAH1798292.1"/>
    <property type="molecule type" value="Genomic_DNA"/>
</dbReference>
<keyword evidence="5" id="KW-1133">Transmembrane helix</keyword>
<keyword evidence="3" id="KW-0813">Transport</keyword>
<dbReference type="PANTHER" id="PTHR10283">
    <property type="entry name" value="SOLUTE CARRIER FAMILY 13 MEMBER"/>
    <property type="match status" value="1"/>
</dbReference>
<sequence length="689" mass="75974">MDYQESGIRSRCRRIGSELWAFRQTFFIICTPLLLLPLPLAIPTQPAYCGYILLLMAIWWVSEALPISVTSLVPLFGLPLLGVVPAGQVCLNYMKNANVLFLGGITVAIAIERWNLHKRIAFRILLVSGSKPIWLMLGFMLVTWFLSMWISNTATTAMMIPVIQAVLDQLDPANTPDFQDVPETPQDGAVLILEPTSPTLNEEKSLLGTTTESDIDDISFSNNKRKSALDYKDLEASMNNEALNDNNTYDLPYETEEATKGDRAEFEVGVPEEKCLTQEEKDFINITKGMNICVCFAANIGGVATLTGTAPNLVLQEYVTGLYKAHDKDDPISFTGWMAFGLPFASIAIVLCWIWLQLFFFGIKQSVFGFCFRKKGVQMNDSRKEEAVKSVLRKEYEKLGPMSFAEWVVLTNFLILAALWLTRDPRFVPGWGTLFKKGFVTDSTVSILICVLLFICPSRRPTFFCCRRYGDTSPSGPVEPLLDWETVWHKFPWGVLILVGGGFALADGAKVSGLSAWISNLLVELGSLPPWLMVMVLSFAVSMMTQVTSNTAITTLMLPILADLAAKVGLHPLYIMIPATVAASCAFMLPVATPPNAIVYAYGKITVMDMIKAGSMTTIIGVLLKSGFVMNVMCVLVSTLGINAWANVVYSLGTLPWNSTHAASDRLILGTNNSMNTNVNLTIELTTLL</sequence>
<dbReference type="Proteomes" id="UP000749559">
    <property type="component" value="Unassembled WGS sequence"/>
</dbReference>
<dbReference type="PANTHER" id="PTHR10283:SF82">
    <property type="entry name" value="SOLUTE CARRIER FAMILY 13 MEMBER 2"/>
    <property type="match status" value="1"/>
</dbReference>
<keyword evidence="8" id="KW-1185">Reference proteome</keyword>
<keyword evidence="6" id="KW-0472">Membrane</keyword>
<dbReference type="CDD" id="cd01115">
    <property type="entry name" value="SLC13_permease"/>
    <property type="match status" value="1"/>
</dbReference>
<evidence type="ECO:0000256" key="3">
    <source>
        <dbReference type="ARBA" id="ARBA00022448"/>
    </source>
</evidence>
<proteinExistence type="inferred from homology"/>
<comment type="caution">
    <text evidence="7">The sequence shown here is derived from an EMBL/GenBank/DDBJ whole genome shotgun (WGS) entry which is preliminary data.</text>
</comment>
<evidence type="ECO:0000256" key="2">
    <source>
        <dbReference type="ARBA" id="ARBA00006772"/>
    </source>
</evidence>
<comment type="similarity">
    <text evidence="2">Belongs to the SLC13A/DASS transporter (TC 2.A.47) family. NADC subfamily.</text>
</comment>
<evidence type="ECO:0000256" key="5">
    <source>
        <dbReference type="ARBA" id="ARBA00022989"/>
    </source>
</evidence>
<dbReference type="InterPro" id="IPR031312">
    <property type="entry name" value="Na/sul_symport_CS"/>
</dbReference>
<gene>
    <name evidence="7" type="ORF">OFUS_LOCUS22450</name>
</gene>
<dbReference type="Pfam" id="PF00939">
    <property type="entry name" value="Na_sulph_symp"/>
    <property type="match status" value="1"/>
</dbReference>
<evidence type="ECO:0000313" key="7">
    <source>
        <dbReference type="EMBL" id="CAH1798292.1"/>
    </source>
</evidence>
<organism evidence="7 8">
    <name type="scientific">Owenia fusiformis</name>
    <name type="common">Polychaete worm</name>
    <dbReference type="NCBI Taxonomy" id="6347"/>
    <lineage>
        <taxon>Eukaryota</taxon>
        <taxon>Metazoa</taxon>
        <taxon>Spiralia</taxon>
        <taxon>Lophotrochozoa</taxon>
        <taxon>Annelida</taxon>
        <taxon>Polychaeta</taxon>
        <taxon>Sedentaria</taxon>
        <taxon>Canalipalpata</taxon>
        <taxon>Sabellida</taxon>
        <taxon>Oweniida</taxon>
        <taxon>Oweniidae</taxon>
        <taxon>Owenia</taxon>
    </lineage>
</organism>
<name>A0A8J1TEH2_OWEFU</name>
<evidence type="ECO:0000256" key="1">
    <source>
        <dbReference type="ARBA" id="ARBA00004141"/>
    </source>
</evidence>
<evidence type="ECO:0000313" key="8">
    <source>
        <dbReference type="Proteomes" id="UP000749559"/>
    </source>
</evidence>
<comment type="subcellular location">
    <subcellularLocation>
        <location evidence="1">Membrane</location>
        <topology evidence="1">Multi-pass membrane protein</topology>
    </subcellularLocation>
</comment>
<protein>
    <submittedName>
        <fullName evidence="7">Uncharacterized protein</fullName>
    </submittedName>
</protein>
<dbReference type="InterPro" id="IPR001898">
    <property type="entry name" value="SLC13A/DASS"/>
</dbReference>
<dbReference type="GO" id="GO:0015141">
    <property type="term" value="F:succinate transmembrane transporter activity"/>
    <property type="evidence" value="ECO:0007669"/>
    <property type="project" value="UniProtKB-ARBA"/>
</dbReference>
<reference evidence="7" key="1">
    <citation type="submission" date="2022-03" db="EMBL/GenBank/DDBJ databases">
        <authorList>
            <person name="Martin C."/>
        </authorList>
    </citation>
    <scope>NUCLEOTIDE SEQUENCE</scope>
</reference>
<dbReference type="GO" id="GO:0005886">
    <property type="term" value="C:plasma membrane"/>
    <property type="evidence" value="ECO:0007669"/>
    <property type="project" value="TreeGrafter"/>
</dbReference>